<protein>
    <submittedName>
        <fullName evidence="3">OLC1v1008650C1</fullName>
    </submittedName>
</protein>
<dbReference type="PANTHER" id="PTHR47812:SF2">
    <property type="entry name" value="SMR (SMALL MUTS RELATED) DOMAIN-CONTAINING PROTEIN"/>
    <property type="match status" value="1"/>
</dbReference>
<feature type="domain" description="Smr" evidence="2">
    <location>
        <begin position="323"/>
        <end position="437"/>
    </location>
</feature>
<sequence>MASPAKSRPLDMKSSWKKGKISGWTAFDREKRHNDGGESEAETESFPSLSSSVEQIQNFLGNANGRIVLEKPFTSVLRGPVNVFASGTNQYEMKRETPQVGSSNMSGNVNNGVTDVTIAYDMLKKNHSWADQSLIEDVLAGLNYDVDEASTLLASMVSSENNSEENPLNANKELTSNNGNEFLLHESSADQHVHLSAPNCLVEDLNVDHREYQDEQVSFEKIYVHDDLNSENSRIGIKYLPIEPEWEEDDIYLVYRKDALRSMRSASQHSKAARDAYIRGDHLSAQLFSQKAREEWLLAEKLNANAAKEILAIRNFNNDEWTLDLHGLHASEAVKALQAHLQKIESRLPAKPMPPFNVMSESVYSASPELATCSDSAKLGNRISYLGPRPTSLHVITGKGNHSRGEAAIPAAIRSFLIEHGYRYDEARPGVIEVMPKFRR</sequence>
<evidence type="ECO:0000256" key="1">
    <source>
        <dbReference type="SAM" id="MobiDB-lite"/>
    </source>
</evidence>
<name>A0AAV1DPK7_OLDCO</name>
<proteinExistence type="predicted"/>
<dbReference type="InterPro" id="IPR002625">
    <property type="entry name" value="Smr_dom"/>
</dbReference>
<accession>A0AAV1DPK7</accession>
<evidence type="ECO:0000313" key="3">
    <source>
        <dbReference type="EMBL" id="CAI9108937.1"/>
    </source>
</evidence>
<reference evidence="3" key="1">
    <citation type="submission" date="2023-03" db="EMBL/GenBank/DDBJ databases">
        <authorList>
            <person name="Julca I."/>
        </authorList>
    </citation>
    <scope>NUCLEOTIDE SEQUENCE</scope>
</reference>
<gene>
    <name evidence="3" type="ORF">OLC1_LOCUS16926</name>
</gene>
<dbReference type="PANTHER" id="PTHR47812">
    <property type="entry name" value="SMR (SMALL MUTS RELATED) DOMAIN-CONTAINING PROTEIN"/>
    <property type="match status" value="1"/>
</dbReference>
<feature type="compositionally biased region" description="Basic and acidic residues" evidence="1">
    <location>
        <begin position="27"/>
        <end position="36"/>
    </location>
</feature>
<dbReference type="InterPro" id="IPR036063">
    <property type="entry name" value="Smr_dom_sf"/>
</dbReference>
<dbReference type="EMBL" id="OX459123">
    <property type="protein sequence ID" value="CAI9108937.1"/>
    <property type="molecule type" value="Genomic_DNA"/>
</dbReference>
<dbReference type="PROSITE" id="PS50828">
    <property type="entry name" value="SMR"/>
    <property type="match status" value="1"/>
</dbReference>
<dbReference type="InterPro" id="IPR013899">
    <property type="entry name" value="DUF1771"/>
</dbReference>
<dbReference type="Gene3D" id="3.30.1370.110">
    <property type="match status" value="1"/>
</dbReference>
<dbReference type="SMART" id="SM01162">
    <property type="entry name" value="DUF1771"/>
    <property type="match status" value="1"/>
</dbReference>
<dbReference type="Pfam" id="PF08590">
    <property type="entry name" value="DUF1771"/>
    <property type="match status" value="1"/>
</dbReference>
<evidence type="ECO:0000313" key="4">
    <source>
        <dbReference type="Proteomes" id="UP001161247"/>
    </source>
</evidence>
<evidence type="ECO:0000259" key="2">
    <source>
        <dbReference type="PROSITE" id="PS50828"/>
    </source>
</evidence>
<organism evidence="3 4">
    <name type="scientific">Oldenlandia corymbosa var. corymbosa</name>
    <dbReference type="NCBI Taxonomy" id="529605"/>
    <lineage>
        <taxon>Eukaryota</taxon>
        <taxon>Viridiplantae</taxon>
        <taxon>Streptophyta</taxon>
        <taxon>Embryophyta</taxon>
        <taxon>Tracheophyta</taxon>
        <taxon>Spermatophyta</taxon>
        <taxon>Magnoliopsida</taxon>
        <taxon>eudicotyledons</taxon>
        <taxon>Gunneridae</taxon>
        <taxon>Pentapetalae</taxon>
        <taxon>asterids</taxon>
        <taxon>lamiids</taxon>
        <taxon>Gentianales</taxon>
        <taxon>Rubiaceae</taxon>
        <taxon>Rubioideae</taxon>
        <taxon>Spermacoceae</taxon>
        <taxon>Hedyotis-Oldenlandia complex</taxon>
        <taxon>Oldenlandia</taxon>
    </lineage>
</organism>
<dbReference type="SUPFAM" id="SSF160443">
    <property type="entry name" value="SMR domain-like"/>
    <property type="match status" value="1"/>
</dbReference>
<keyword evidence="4" id="KW-1185">Reference proteome</keyword>
<dbReference type="Proteomes" id="UP001161247">
    <property type="component" value="Chromosome 6"/>
</dbReference>
<feature type="region of interest" description="Disordered" evidence="1">
    <location>
        <begin position="23"/>
        <end position="48"/>
    </location>
</feature>
<dbReference type="SMART" id="SM00463">
    <property type="entry name" value="SMR"/>
    <property type="match status" value="1"/>
</dbReference>
<dbReference type="AlphaFoldDB" id="A0AAV1DPK7"/>